<comment type="similarity">
    <text evidence="3">Belongs to the claudin family.</text>
</comment>
<accession>A0A7J7FHL2</accession>
<evidence type="ECO:0000256" key="5">
    <source>
        <dbReference type="ARBA" id="ARBA00022475"/>
    </source>
</evidence>
<keyword evidence="7" id="KW-0965">Cell junction</keyword>
<dbReference type="AlphaFoldDB" id="A0A7J7FHL2"/>
<evidence type="ECO:0000256" key="7">
    <source>
        <dbReference type="ARBA" id="ARBA00022949"/>
    </source>
</evidence>
<comment type="caution">
    <text evidence="11">The sequence shown here is derived from an EMBL/GenBank/DDBJ whole genome shotgun (WGS) entry which is preliminary data.</text>
</comment>
<sequence length="778" mass="87346">MATYVLQIAGLVLGGVGMVGTVAVTIMPQWRVSAFIESNIVVFENLWEGLWMNCMRHANIRMQCKVYDSLLALSPDLQASRGLMCTACVLAFLAFMMAILGMKCTRCTGDDEKVKGYILLTAGIVFIITGIVVLIPVSWVANTIIRDFYNPIVDVAQKRELGEALYIGWTTALVLIAGGALFCSVSCCDEKTSSYRYSIPSHRTTQKSYHMEKKSPSVYSKIRKINKLIKEHILRIEQLRQAYSGDKTYLELWNAFGQVTEMLYLVIFPTTKYRTPIHLKLMLLDVLSDEKSSNWKTTTGSVFKVKAMAFYPLQIAGLVLGFLGMVGTLTTTLLPQWRVSAFIGSNIIVFEKLWEGLWMNCVQQAKVRLQCKFYSSLLALPPALEAARAFMCVAVALSLIALLIGICGMKQIQCMGSNQRAKAYLLGTSGVLFILTGIFVLIPVCWTANIIIRNFYSPVVPIGQKRELGAALFLGWASTAVLFIAGGLLCAFCCCNRKKERHRYPAHGHFVPHTDKRRNMTLLNLIQKGLNIGADDLVRITEFSDLTAVTLAPSIHSIGRWGISTIKILEKWLTEAVDLVKDLRAMIAAILDSEELYGEYLLIYGFSLSLDFNQSMFDLALSSGPSVEAASFLLYRYHFLASWLNTATSMNNLQWEFASVEKKTILFTFISFDVLVFSSKTHEKKNPTVTTILALSESHMFFCKEKRNLRGQDDSRTVIIVLQLITSQIIIVFTNEQMKPKMKESDFCNCCLNEDYPITQNINHMENRKFFSTSMTSQ</sequence>
<name>A0A7J7FHL2_DICBM</name>
<keyword evidence="9 10" id="KW-0472">Membrane</keyword>
<dbReference type="PANTHER" id="PTHR12002">
    <property type="entry name" value="CLAUDIN"/>
    <property type="match status" value="1"/>
</dbReference>
<dbReference type="InterPro" id="IPR006187">
    <property type="entry name" value="Claudin"/>
</dbReference>
<feature type="transmembrane region" description="Helical" evidence="10">
    <location>
        <begin position="386"/>
        <end position="409"/>
    </location>
</feature>
<dbReference type="Gene3D" id="1.20.140.150">
    <property type="match status" value="2"/>
</dbReference>
<dbReference type="PROSITE" id="PS01346">
    <property type="entry name" value="CLAUDIN"/>
    <property type="match status" value="2"/>
</dbReference>
<feature type="transmembrane region" description="Helical" evidence="10">
    <location>
        <begin position="309"/>
        <end position="329"/>
    </location>
</feature>
<keyword evidence="6 10" id="KW-0812">Transmembrane</keyword>
<evidence type="ECO:0000256" key="9">
    <source>
        <dbReference type="ARBA" id="ARBA00023136"/>
    </source>
</evidence>
<reference evidence="11 12" key="1">
    <citation type="journal article" date="2020" name="Mol. Biol. Evol.">
        <title>Interspecific Gene Flow and the Evolution of Specialization in Black and White Rhinoceros.</title>
        <authorList>
            <person name="Moodley Y."/>
            <person name="Westbury M.V."/>
            <person name="Russo I.M."/>
            <person name="Gopalakrishnan S."/>
            <person name="Rakotoarivelo A."/>
            <person name="Olsen R.A."/>
            <person name="Prost S."/>
            <person name="Tunstall T."/>
            <person name="Ryder O.A."/>
            <person name="Dalen L."/>
            <person name="Bruford M.W."/>
        </authorList>
    </citation>
    <scope>NUCLEOTIDE SEQUENCE [LARGE SCALE GENOMIC DNA]</scope>
    <source>
        <strain evidence="11">SBR-YM</strain>
        <tissue evidence="11">Skin</tissue>
    </source>
</reference>
<feature type="transmembrane region" description="Helical" evidence="10">
    <location>
        <begin position="79"/>
        <end position="102"/>
    </location>
</feature>
<feature type="transmembrane region" description="Helical" evidence="10">
    <location>
        <begin position="430"/>
        <end position="452"/>
    </location>
</feature>
<keyword evidence="8 10" id="KW-1133">Transmembrane helix</keyword>
<evidence type="ECO:0000313" key="11">
    <source>
        <dbReference type="EMBL" id="KAF5927565.1"/>
    </source>
</evidence>
<comment type="subcellular location">
    <subcellularLocation>
        <location evidence="1">Cell junction</location>
        <location evidence="1">Tight junction</location>
    </subcellularLocation>
    <subcellularLocation>
        <location evidence="2">Cell membrane</location>
        <topology evidence="2">Multi-pass membrane protein</topology>
    </subcellularLocation>
</comment>
<evidence type="ECO:0000256" key="10">
    <source>
        <dbReference type="SAM" id="Phobius"/>
    </source>
</evidence>
<evidence type="ECO:0000256" key="1">
    <source>
        <dbReference type="ARBA" id="ARBA00004435"/>
    </source>
</evidence>
<keyword evidence="5" id="KW-1003">Cell membrane</keyword>
<dbReference type="GO" id="GO:0005923">
    <property type="term" value="C:bicellular tight junction"/>
    <property type="evidence" value="ECO:0007669"/>
    <property type="project" value="UniProtKB-SubCell"/>
</dbReference>
<keyword evidence="12" id="KW-1185">Reference proteome</keyword>
<dbReference type="InterPro" id="IPR004031">
    <property type="entry name" value="PMP22/EMP/MP20/Claudin"/>
</dbReference>
<proteinExistence type="inferred from homology"/>
<evidence type="ECO:0000256" key="3">
    <source>
        <dbReference type="ARBA" id="ARBA00008295"/>
    </source>
</evidence>
<evidence type="ECO:0000313" key="12">
    <source>
        <dbReference type="Proteomes" id="UP000551758"/>
    </source>
</evidence>
<evidence type="ECO:0000256" key="2">
    <source>
        <dbReference type="ARBA" id="ARBA00004651"/>
    </source>
</evidence>
<dbReference type="EMBL" id="JACDTQ010000575">
    <property type="protein sequence ID" value="KAF5927565.1"/>
    <property type="molecule type" value="Genomic_DNA"/>
</dbReference>
<evidence type="ECO:0000256" key="4">
    <source>
        <dbReference type="ARBA" id="ARBA00022427"/>
    </source>
</evidence>
<feature type="transmembrane region" description="Helical" evidence="10">
    <location>
        <begin position="472"/>
        <end position="495"/>
    </location>
</feature>
<dbReference type="PRINTS" id="PR01077">
    <property type="entry name" value="CLAUDIN"/>
</dbReference>
<evidence type="ECO:0000256" key="8">
    <source>
        <dbReference type="ARBA" id="ARBA00022989"/>
    </source>
</evidence>
<organism evidence="11 12">
    <name type="scientific">Diceros bicornis minor</name>
    <name type="common">South-central black rhinoceros</name>
    <dbReference type="NCBI Taxonomy" id="77932"/>
    <lineage>
        <taxon>Eukaryota</taxon>
        <taxon>Metazoa</taxon>
        <taxon>Chordata</taxon>
        <taxon>Craniata</taxon>
        <taxon>Vertebrata</taxon>
        <taxon>Euteleostomi</taxon>
        <taxon>Mammalia</taxon>
        <taxon>Eutheria</taxon>
        <taxon>Laurasiatheria</taxon>
        <taxon>Perissodactyla</taxon>
        <taxon>Rhinocerotidae</taxon>
        <taxon>Diceros</taxon>
    </lineage>
</organism>
<feature type="transmembrane region" description="Helical" evidence="10">
    <location>
        <begin position="166"/>
        <end position="188"/>
    </location>
</feature>
<evidence type="ECO:0008006" key="13">
    <source>
        <dbReference type="Google" id="ProtNLM"/>
    </source>
</evidence>
<dbReference type="GO" id="GO:0005886">
    <property type="term" value="C:plasma membrane"/>
    <property type="evidence" value="ECO:0007669"/>
    <property type="project" value="UniProtKB-SubCell"/>
</dbReference>
<dbReference type="Pfam" id="PF00822">
    <property type="entry name" value="PMP22_Claudin"/>
    <property type="match status" value="2"/>
</dbReference>
<dbReference type="InterPro" id="IPR017974">
    <property type="entry name" value="Claudin_CS"/>
</dbReference>
<dbReference type="Proteomes" id="UP000551758">
    <property type="component" value="Unassembled WGS sequence"/>
</dbReference>
<dbReference type="PRINTS" id="PR01446">
    <property type="entry name" value="CLAUDIN8"/>
</dbReference>
<gene>
    <name evidence="11" type="ORF">HPG69_016204</name>
</gene>
<feature type="transmembrane region" description="Helical" evidence="10">
    <location>
        <begin position="114"/>
        <end position="141"/>
    </location>
</feature>
<dbReference type="GO" id="GO:0005198">
    <property type="term" value="F:structural molecule activity"/>
    <property type="evidence" value="ECO:0007669"/>
    <property type="project" value="InterPro"/>
</dbReference>
<evidence type="ECO:0000256" key="6">
    <source>
        <dbReference type="ARBA" id="ARBA00022692"/>
    </source>
</evidence>
<protein>
    <recommendedName>
        <fullName evidence="13">Claudin</fullName>
    </recommendedName>
</protein>
<keyword evidence="4" id="KW-0796">Tight junction</keyword>
<dbReference type="FunFam" id="1.20.140.150:FF:000001">
    <property type="entry name" value="Claudin"/>
    <property type="match status" value="2"/>
</dbReference>